<dbReference type="GO" id="GO:0009055">
    <property type="term" value="F:electron transfer activity"/>
    <property type="evidence" value="ECO:0007669"/>
    <property type="project" value="InterPro"/>
</dbReference>
<gene>
    <name evidence="7" type="ORF">NCTC12722_02884</name>
</gene>
<dbReference type="InterPro" id="IPR036909">
    <property type="entry name" value="Cyt_c-like_dom_sf"/>
</dbReference>
<feature type="signal peptide" evidence="5">
    <location>
        <begin position="1"/>
        <end position="25"/>
    </location>
</feature>
<dbReference type="InterPro" id="IPR030999">
    <property type="entry name" value="Thiosulf_SoxX"/>
</dbReference>
<keyword evidence="3 4" id="KW-0408">Iron</keyword>
<dbReference type="GO" id="GO:0020037">
    <property type="term" value="F:heme binding"/>
    <property type="evidence" value="ECO:0007669"/>
    <property type="project" value="InterPro"/>
</dbReference>
<accession>A0A380W9M0</accession>
<dbReference type="GO" id="GO:0046872">
    <property type="term" value="F:metal ion binding"/>
    <property type="evidence" value="ECO:0007669"/>
    <property type="project" value="UniProtKB-KW"/>
</dbReference>
<evidence type="ECO:0000313" key="7">
    <source>
        <dbReference type="EMBL" id="SUU85668.1"/>
    </source>
</evidence>
<dbReference type="OrthoDB" id="9793634at2"/>
<evidence type="ECO:0000259" key="6">
    <source>
        <dbReference type="PROSITE" id="PS51007"/>
    </source>
</evidence>
<dbReference type="PROSITE" id="PS51007">
    <property type="entry name" value="CYTC"/>
    <property type="match status" value="1"/>
</dbReference>
<proteinExistence type="predicted"/>
<evidence type="ECO:0000256" key="2">
    <source>
        <dbReference type="ARBA" id="ARBA00022723"/>
    </source>
</evidence>
<organism evidence="7 8">
    <name type="scientific">Afipia felis</name>
    <name type="common">Cat scratch disease bacillus</name>
    <dbReference type="NCBI Taxonomy" id="1035"/>
    <lineage>
        <taxon>Bacteria</taxon>
        <taxon>Pseudomonadati</taxon>
        <taxon>Pseudomonadota</taxon>
        <taxon>Alphaproteobacteria</taxon>
        <taxon>Hyphomicrobiales</taxon>
        <taxon>Nitrobacteraceae</taxon>
        <taxon>Afipia</taxon>
    </lineage>
</organism>
<feature type="domain" description="Cytochrome c" evidence="6">
    <location>
        <begin position="28"/>
        <end position="117"/>
    </location>
</feature>
<evidence type="ECO:0000256" key="3">
    <source>
        <dbReference type="ARBA" id="ARBA00023004"/>
    </source>
</evidence>
<dbReference type="InterPro" id="IPR009056">
    <property type="entry name" value="Cyt_c-like_dom"/>
</dbReference>
<dbReference type="EMBL" id="UIGB01000001">
    <property type="protein sequence ID" value="SUU85668.1"/>
    <property type="molecule type" value="Genomic_DNA"/>
</dbReference>
<keyword evidence="5" id="KW-0732">Signal</keyword>
<evidence type="ECO:0000313" key="8">
    <source>
        <dbReference type="Proteomes" id="UP000254343"/>
    </source>
</evidence>
<dbReference type="RefSeq" id="WP_002716494.1">
    <property type="nucleotide sequence ID" value="NZ_UFSI01000001.1"/>
</dbReference>
<dbReference type="Proteomes" id="UP000254343">
    <property type="component" value="Unassembled WGS sequence"/>
</dbReference>
<dbReference type="Pfam" id="PF13442">
    <property type="entry name" value="Cytochrome_CBB3"/>
    <property type="match status" value="1"/>
</dbReference>
<dbReference type="SUPFAM" id="SSF46626">
    <property type="entry name" value="Cytochrome c"/>
    <property type="match status" value="1"/>
</dbReference>
<feature type="chain" id="PRO_5017012951" evidence="5">
    <location>
        <begin position="26"/>
        <end position="117"/>
    </location>
</feature>
<name>A0A380W9M0_AFIFE</name>
<protein>
    <submittedName>
        <fullName evidence="7">Cytochrome c, mono- and diheme variants</fullName>
    </submittedName>
</protein>
<evidence type="ECO:0000256" key="1">
    <source>
        <dbReference type="ARBA" id="ARBA00022617"/>
    </source>
</evidence>
<reference evidence="7 8" key="1">
    <citation type="submission" date="2018-06" db="EMBL/GenBank/DDBJ databases">
        <authorList>
            <consortium name="Pathogen Informatics"/>
            <person name="Doyle S."/>
        </authorList>
    </citation>
    <scope>NUCLEOTIDE SEQUENCE [LARGE SCALE GENOMIC DNA]</scope>
    <source>
        <strain evidence="7 8">NCTC12722</strain>
    </source>
</reference>
<evidence type="ECO:0000256" key="5">
    <source>
        <dbReference type="SAM" id="SignalP"/>
    </source>
</evidence>
<dbReference type="Gene3D" id="1.10.760.10">
    <property type="entry name" value="Cytochrome c-like domain"/>
    <property type="match status" value="1"/>
</dbReference>
<dbReference type="NCBIfam" id="TIGR04485">
    <property type="entry name" value="thiosulf_SoxX"/>
    <property type="match status" value="1"/>
</dbReference>
<evidence type="ECO:0000256" key="4">
    <source>
        <dbReference type="PROSITE-ProRule" id="PRU00433"/>
    </source>
</evidence>
<dbReference type="AlphaFoldDB" id="A0A380W9M0"/>
<keyword evidence="1 4" id="KW-0349">Heme</keyword>
<sequence length="117" mass="12736">MHFNRLHLATAATLIVLSAPVAAFAQPTAPLDGKALALDRSKGNCITCHEFKGGDFPGSIGPELSDMKARFPNRKELTAIIEDESARNPQTVMPPFGRNLILTDKEISAIVDFLYQL</sequence>
<keyword evidence="2 4" id="KW-0479">Metal-binding</keyword>